<feature type="region of interest" description="Disordered" evidence="5">
    <location>
        <begin position="176"/>
        <end position="222"/>
    </location>
</feature>
<dbReference type="Pfam" id="PF01580">
    <property type="entry name" value="FtsK_SpoIIIE"/>
    <property type="match status" value="2"/>
</dbReference>
<dbReference type="RefSeq" id="WP_406632439.1">
    <property type="nucleotide sequence ID" value="NZ_CP148033.1"/>
</dbReference>
<keyword evidence="2 4" id="KW-0547">Nucleotide-binding</keyword>
<protein>
    <submittedName>
        <fullName evidence="9">FtsK/SpoIIIE domain-containing protein</fullName>
    </submittedName>
</protein>
<dbReference type="EMBL" id="CP148033">
    <property type="protein sequence ID" value="WXK91459.1"/>
    <property type="molecule type" value="Genomic_DNA"/>
</dbReference>
<proteinExistence type="predicted"/>
<feature type="binding site" evidence="4">
    <location>
        <begin position="653"/>
        <end position="660"/>
    </location>
    <ligand>
        <name>ATP</name>
        <dbReference type="ChEBI" id="CHEBI:30616"/>
    </ligand>
</feature>
<accession>A0ABZ2R392</accession>
<dbReference type="InterPro" id="IPR003593">
    <property type="entry name" value="AAA+_ATPase"/>
</dbReference>
<organism evidence="9 10">
    <name type="scientific">Pseudarthrobacter quantipunctorum</name>
    <dbReference type="NCBI Taxonomy" id="3128980"/>
    <lineage>
        <taxon>Bacteria</taxon>
        <taxon>Bacillati</taxon>
        <taxon>Actinomycetota</taxon>
        <taxon>Actinomycetes</taxon>
        <taxon>Micrococcales</taxon>
        <taxon>Micrococcaceae</taxon>
        <taxon>Pseudarthrobacter</taxon>
    </lineage>
</organism>
<gene>
    <name evidence="9" type="ORF">WHH00_10075</name>
</gene>
<dbReference type="PANTHER" id="PTHR22683">
    <property type="entry name" value="SPORULATION PROTEIN RELATED"/>
    <property type="match status" value="1"/>
</dbReference>
<dbReference type="Pfam" id="PF00498">
    <property type="entry name" value="FHA"/>
    <property type="match status" value="1"/>
</dbReference>
<name>A0ABZ2R392_9MICC</name>
<keyword evidence="10" id="KW-1185">Reference proteome</keyword>
<evidence type="ECO:0000256" key="3">
    <source>
        <dbReference type="ARBA" id="ARBA00022840"/>
    </source>
</evidence>
<keyword evidence="1" id="KW-0597">Phosphoprotein</keyword>
<feature type="domain" description="FtsK" evidence="8">
    <location>
        <begin position="970"/>
        <end position="1160"/>
    </location>
</feature>
<sequence>MRVLIDLDERRFECEVARAAAATTLSDLVTAAGGPHLAADEAVFVNEAEVHGSTPVSELVLLEGSRISRRPWQSPHRVQDWTVTLAGGQRAGGVVAVPQGRDMLIGRSPQADLTLPTESASWDHCRLRREDGGVRVIDGGSTNGTLVNGERVDGDGVLVTGTATVTAGGTVLLVRPGLEETPAPPPGSLHNLTPAATAPFNRPPRPGRAPAGDPLVPPSRKDVPPAGKFSVITVLAPLVMAIGMVLILRDMRFAMFAMLSPVMAVGMWFEQKRRHARGLKEEDARFAGALEEFEEQVRVAAAAETARRHKMIPDPATVVRRPALPATSLWQRRAHSDDFLALHAGTGDVPWKPELERTASTRLDSEVKDSLNASRLQAAPVLVDLTDAGVVGMVGPREGTLALARSLVAQAAVHVGPADLTIGVFCDSGRADQWEWASWLPHTRQAGSSTGERWMSAQRERGVAMLRALKDSVDELPTPAMLVVLDSEVLTEGRDAPARALLGMGRSTPSGHVNPQQRPSRVAGIVIATSEEQLPASCTTIIRVGSDAAATVEQPEDLTRVEDVILAGLDQEEALRCAMRVAHFDDPELSVPGASLPPLVRLPALLDYDRPDAAAIRRMWQANTGISTPIGTGENGTLTLDLVKDGPHGLVGGTTGSGKSEFLRSLVAGLAARNDPTRLNFILVDFKGGAAFKACEQLPHTIGTISNLDEQLADRALRALEAEMERRQRVFAAAGEGVDNLSAYLATNPTEPMPRLLLVIDEFAMLAKDFPDVLKALVSVGAVGRTLGVHMILATQRPAGVVSDDILANTNLRVALRVQSREDSNNVIGVPAASAIGRAQMGRAFVKLGQDDITPVQTALVTGQALVGDGPAVDVREVRQFGVPVPPAAPARPASADENDLDLLIDAVVQANAEAGYAPPRQVWPEALGERVELAGFVAQPDAGFHDPVAAGPAPLPLAAPLPQVGAVDGDTVLVTVVDEPDLQRQSASGWDMSVGNLMLMGVAGSGTSTTLASIALALAKDIDPAELDLMILDMGSRDLEALKDLPHTVAYVGTGAGAKEQQARFLRHLNTELENRRAAPDTRRRTVVLLDGLASLRDEFQDFEGQQLLALLFRAYADGPALGLSFAVSTTRAKAVPSAMNEVTLQKWLFRLADAYDYSSLGVRGKDIPAPLPGRCVDPRTSLQMHVATPGVGIAAAVAQVRRSWAQAPAKAAAIRRLPTSVTLQELAVPARLDAEPWLVPVGLQEADLSPAFLEIYEGEHALVAGPARSGKSTLLLAMAQALHGAPTSRGPAQVWAICDRRSPLALDGAGLDRVAVGADEVPALLASLRLERGTVFLLIDDAERFEDGDQSISGVVASGQPGLCIVASGRAADLRGLYSHWSKTVRKSRLGVLLQPDVNYDGELLGTVLPRRSPVALTAGRGYLSVGGQTALIQSMSPAHATSAAVQPQ</sequence>
<dbReference type="Gene3D" id="3.40.50.300">
    <property type="entry name" value="P-loop containing nucleotide triphosphate hydrolases"/>
    <property type="match status" value="4"/>
</dbReference>
<dbReference type="CDD" id="cd00060">
    <property type="entry name" value="FHA"/>
    <property type="match status" value="1"/>
</dbReference>
<feature type="domain" description="FtsK" evidence="8">
    <location>
        <begin position="635"/>
        <end position="825"/>
    </location>
</feature>
<dbReference type="InterPro" id="IPR050206">
    <property type="entry name" value="FtsK/SpoIIIE/SftA"/>
</dbReference>
<evidence type="ECO:0000256" key="4">
    <source>
        <dbReference type="PROSITE-ProRule" id="PRU00289"/>
    </source>
</evidence>
<dbReference type="InterPro" id="IPR002543">
    <property type="entry name" value="FtsK_dom"/>
</dbReference>
<keyword evidence="6" id="KW-1133">Transmembrane helix</keyword>
<dbReference type="Gene3D" id="2.60.200.20">
    <property type="match status" value="1"/>
</dbReference>
<feature type="binding site" evidence="4">
    <location>
        <begin position="1002"/>
        <end position="1009"/>
    </location>
    <ligand>
        <name>ATP</name>
        <dbReference type="ChEBI" id="CHEBI:30616"/>
    </ligand>
</feature>
<evidence type="ECO:0000256" key="5">
    <source>
        <dbReference type="SAM" id="MobiDB-lite"/>
    </source>
</evidence>
<feature type="transmembrane region" description="Helical" evidence="6">
    <location>
        <begin position="229"/>
        <end position="248"/>
    </location>
</feature>
<evidence type="ECO:0000259" key="8">
    <source>
        <dbReference type="PROSITE" id="PS50901"/>
    </source>
</evidence>
<dbReference type="SMART" id="SM00382">
    <property type="entry name" value="AAA"/>
    <property type="match status" value="3"/>
</dbReference>
<dbReference type="PROSITE" id="PS50901">
    <property type="entry name" value="FTSK"/>
    <property type="match status" value="2"/>
</dbReference>
<feature type="domain" description="FHA" evidence="7">
    <location>
        <begin position="103"/>
        <end position="152"/>
    </location>
</feature>
<dbReference type="PANTHER" id="PTHR22683:SF1">
    <property type="entry name" value="TYPE VII SECRETION SYSTEM PROTEIN ESSC"/>
    <property type="match status" value="1"/>
</dbReference>
<dbReference type="SMART" id="SM00240">
    <property type="entry name" value="FHA"/>
    <property type="match status" value="1"/>
</dbReference>
<dbReference type="InterPro" id="IPR000253">
    <property type="entry name" value="FHA_dom"/>
</dbReference>
<keyword evidence="6" id="KW-0472">Membrane</keyword>
<evidence type="ECO:0000313" key="10">
    <source>
        <dbReference type="Proteomes" id="UP001623384"/>
    </source>
</evidence>
<evidence type="ECO:0000313" key="9">
    <source>
        <dbReference type="EMBL" id="WXK91459.1"/>
    </source>
</evidence>
<evidence type="ECO:0000256" key="1">
    <source>
        <dbReference type="ARBA" id="ARBA00022553"/>
    </source>
</evidence>
<evidence type="ECO:0000259" key="7">
    <source>
        <dbReference type="PROSITE" id="PS50006"/>
    </source>
</evidence>
<reference evidence="9 10" key="1">
    <citation type="submission" date="2024-03" db="EMBL/GenBank/DDBJ databases">
        <title>Rhodococcus navarretei sp. nov. and Pseudarthrobacter quantumdoti sp. nov., two new species with the ability to biosynthesize Quantum Dots isolated from soil samples at Union Glacier, Antarctica.</title>
        <authorList>
            <person name="Vargas M."/>
        </authorList>
    </citation>
    <scope>NUCLEOTIDE SEQUENCE [LARGE SCALE GENOMIC DNA]</scope>
    <source>
        <strain evidence="9 10">RC-2-3</strain>
    </source>
</reference>
<evidence type="ECO:0000256" key="2">
    <source>
        <dbReference type="ARBA" id="ARBA00022741"/>
    </source>
</evidence>
<dbReference type="CDD" id="cd01127">
    <property type="entry name" value="TrwB_TraG_TraD_VirD4"/>
    <property type="match status" value="1"/>
</dbReference>
<keyword evidence="3 4" id="KW-0067">ATP-binding</keyword>
<dbReference type="Proteomes" id="UP001623384">
    <property type="component" value="Chromosome"/>
</dbReference>
<keyword evidence="6" id="KW-0812">Transmembrane</keyword>
<dbReference type="SUPFAM" id="SSF52540">
    <property type="entry name" value="P-loop containing nucleoside triphosphate hydrolases"/>
    <property type="match status" value="4"/>
</dbReference>
<dbReference type="InterPro" id="IPR027417">
    <property type="entry name" value="P-loop_NTPase"/>
</dbReference>
<dbReference type="PROSITE" id="PS50006">
    <property type="entry name" value="FHA_DOMAIN"/>
    <property type="match status" value="1"/>
</dbReference>
<dbReference type="InterPro" id="IPR008984">
    <property type="entry name" value="SMAD_FHA_dom_sf"/>
</dbReference>
<dbReference type="SUPFAM" id="SSF49879">
    <property type="entry name" value="SMAD/FHA domain"/>
    <property type="match status" value="1"/>
</dbReference>
<evidence type="ECO:0000256" key="6">
    <source>
        <dbReference type="SAM" id="Phobius"/>
    </source>
</evidence>